<protein>
    <recommendedName>
        <fullName evidence="4">DUF4280 domain-containing protein</fullName>
    </recommendedName>
</protein>
<reference evidence="2 3" key="1">
    <citation type="submission" date="2017-05" db="EMBL/GenBank/DDBJ databases">
        <title>whole genome sequence of Prevotella melaninogenica GAI 07411.</title>
        <authorList>
            <person name="Kondo Y."/>
            <person name="Hoshino T."/>
        </authorList>
    </citation>
    <scope>NUCLEOTIDE SEQUENCE [LARGE SCALE GENOMIC DNA]</scope>
    <source>
        <strain evidence="2 3">GAI 07411</strain>
    </source>
</reference>
<proteinExistence type="predicted"/>
<evidence type="ECO:0000313" key="3">
    <source>
        <dbReference type="Proteomes" id="UP000267517"/>
    </source>
</evidence>
<accession>A0A250KNZ8</accession>
<name>A0A250KNZ8_9BACT</name>
<keyword evidence="1" id="KW-0472">Membrane</keyword>
<dbReference type="RefSeq" id="WP_231999445.1">
    <property type="nucleotide sequence ID" value="NZ_AP018050.1"/>
</dbReference>
<feature type="transmembrane region" description="Helical" evidence="1">
    <location>
        <begin position="74"/>
        <end position="100"/>
    </location>
</feature>
<evidence type="ECO:0000313" key="2">
    <source>
        <dbReference type="EMBL" id="BBA29623.1"/>
    </source>
</evidence>
<evidence type="ECO:0008006" key="4">
    <source>
        <dbReference type="Google" id="ProtNLM"/>
    </source>
</evidence>
<feature type="transmembrane region" description="Helical" evidence="1">
    <location>
        <begin position="50"/>
        <end position="68"/>
    </location>
</feature>
<gene>
    <name evidence="2" type="ORF">PMEL_200138</name>
</gene>
<keyword evidence="1" id="KW-0812">Transmembrane</keyword>
<evidence type="ECO:0000256" key="1">
    <source>
        <dbReference type="SAM" id="Phobius"/>
    </source>
</evidence>
<sequence length="365" mass="38621">MKALVPAGTFAVCTNGMKMGKMIVTSQTTVKTSKGKLIATLKDKPTNFSCVWAGIIAAAVAAIVFALATTLGPLAVVIIATIVGMLGSFTLGSMLCYFCLKETPWLSGSEHPNVLISGNKALVHTAQITCTPLGFLPSGNIQLFFDKSVASRNATVFFFKNSLDILEGAALGAGLAGLGQIAAKVFTGFGGGLMGTTAAGIVTAGLIGSGYAIGKSIDIIQNSSSTALANWITAGDYDKYESSKKKDNDEKIIDKVKKGTSNQPGDSKVIPPYTNQADINTKLNIGTLATGEVMKVSWGRVKADPAYHTGMPKSELNKLLGKYMKEVSTEVKLRNASLSKNMALKENVLKSLKDFFCSKWNMYRS</sequence>
<organism evidence="2 3">
    <name type="scientific">Prevotella melaninogenica</name>
    <dbReference type="NCBI Taxonomy" id="28132"/>
    <lineage>
        <taxon>Bacteria</taxon>
        <taxon>Pseudomonadati</taxon>
        <taxon>Bacteroidota</taxon>
        <taxon>Bacteroidia</taxon>
        <taxon>Bacteroidales</taxon>
        <taxon>Prevotellaceae</taxon>
        <taxon>Prevotella</taxon>
    </lineage>
</organism>
<dbReference type="EMBL" id="AP018050">
    <property type="protein sequence ID" value="BBA29623.1"/>
    <property type="molecule type" value="Genomic_DNA"/>
</dbReference>
<dbReference type="AlphaFoldDB" id="A0A250KNZ8"/>
<dbReference type="Proteomes" id="UP000267517">
    <property type="component" value="Chromosome II"/>
</dbReference>
<keyword evidence="1" id="KW-1133">Transmembrane helix</keyword>